<proteinExistence type="predicted"/>
<dbReference type="AlphaFoldDB" id="A0A1S6YAH2"/>
<evidence type="ECO:0000256" key="1">
    <source>
        <dbReference type="SAM" id="MobiDB-lite"/>
    </source>
</evidence>
<accession>A0A1S6YAH2</accession>
<reference evidence="2" key="1">
    <citation type="submission" date="2016-12" db="EMBL/GenBank/DDBJ databases">
        <title>Complete sequence and comparative genomic analysis of eight native Pseudomonas syringae plasmids belonging to the pPT23A family.</title>
        <authorList>
            <person name="Gutierrez-Barranquero J.A."/>
        </authorList>
    </citation>
    <scope>NUCLEOTIDE SEQUENCE</scope>
    <source>
        <strain evidence="2">2708</strain>
        <plasmid evidence="2">pPg2708</plasmid>
    </source>
</reference>
<sequence length="36" mass="3833">MQALVPLGLCPNEVHLNPASGRSPAPRQTRAVYCVS</sequence>
<feature type="region of interest" description="Disordered" evidence="1">
    <location>
        <begin position="16"/>
        <end position="36"/>
    </location>
</feature>
<gene>
    <name evidence="2" type="primary">rulB</name>
</gene>
<organism evidence="2">
    <name type="scientific">Pseudomonas coronafaciens pv. garcae</name>
    <dbReference type="NCBI Taxonomy" id="251653"/>
    <lineage>
        <taxon>Bacteria</taxon>
        <taxon>Pseudomonadati</taxon>
        <taxon>Pseudomonadota</taxon>
        <taxon>Gammaproteobacteria</taxon>
        <taxon>Pseudomonadales</taxon>
        <taxon>Pseudomonadaceae</taxon>
        <taxon>Pseudomonas</taxon>
        <taxon>Pseudomonas coronafaciens</taxon>
    </lineage>
</organism>
<protein>
    <submittedName>
        <fullName evidence="2">Ultraviolet resistance protein RulB</fullName>
    </submittedName>
</protein>
<geneLocation type="plasmid" evidence="2">
    <name>pPg2708</name>
</geneLocation>
<dbReference type="EMBL" id="KY362367">
    <property type="protein sequence ID" value="AQX41829.1"/>
    <property type="molecule type" value="Genomic_DNA"/>
</dbReference>
<name>A0A1S6YAH2_9PSED</name>
<evidence type="ECO:0000313" key="2">
    <source>
        <dbReference type="EMBL" id="AQX41829.1"/>
    </source>
</evidence>
<keyword evidence="2" id="KW-0614">Plasmid</keyword>